<proteinExistence type="predicted"/>
<evidence type="ECO:0000313" key="1">
    <source>
        <dbReference type="EMBL" id="SFT97722.1"/>
    </source>
</evidence>
<dbReference type="Proteomes" id="UP000199673">
    <property type="component" value="Unassembled WGS sequence"/>
</dbReference>
<protein>
    <submittedName>
        <fullName evidence="1">Uncharacterized protein</fullName>
    </submittedName>
</protein>
<dbReference type="EMBL" id="FPBF01000004">
    <property type="protein sequence ID" value="SFT97722.1"/>
    <property type="molecule type" value="Genomic_DNA"/>
</dbReference>
<accession>A0A1I7CE58</accession>
<dbReference type="AlphaFoldDB" id="A0A1I7CE58"/>
<evidence type="ECO:0000313" key="2">
    <source>
        <dbReference type="Proteomes" id="UP000199673"/>
    </source>
</evidence>
<name>A0A1I7CE58_9BACT</name>
<keyword evidence="2" id="KW-1185">Reference proteome</keyword>
<gene>
    <name evidence="1" type="ORF">SAMN04489724_3107</name>
</gene>
<organism evidence="1 2">
    <name type="scientific">Algoriphagus locisalis</name>
    <dbReference type="NCBI Taxonomy" id="305507"/>
    <lineage>
        <taxon>Bacteria</taxon>
        <taxon>Pseudomonadati</taxon>
        <taxon>Bacteroidota</taxon>
        <taxon>Cytophagia</taxon>
        <taxon>Cytophagales</taxon>
        <taxon>Cyclobacteriaceae</taxon>
        <taxon>Algoriphagus</taxon>
    </lineage>
</organism>
<dbReference type="STRING" id="305507.SAMN04489724_3107"/>
<reference evidence="2" key="1">
    <citation type="submission" date="2016-10" db="EMBL/GenBank/DDBJ databases">
        <authorList>
            <person name="Varghese N."/>
            <person name="Submissions S."/>
        </authorList>
    </citation>
    <scope>NUCLEOTIDE SEQUENCE [LARGE SCALE GENOMIC DNA]</scope>
    <source>
        <strain evidence="2">DSM 23445</strain>
    </source>
</reference>
<sequence length="52" mass="5950">MDATNDRDKDKHQLIVLFASSMVKKTLITKKTVSFKTVFYSSSQGIIIYTIH</sequence>